<proteinExistence type="predicted"/>
<feature type="region of interest" description="Disordered" evidence="1">
    <location>
        <begin position="1"/>
        <end position="64"/>
    </location>
</feature>
<gene>
    <name evidence="2" type="ORF">PGLA1383_LOCUS9569</name>
</gene>
<evidence type="ECO:0000256" key="1">
    <source>
        <dbReference type="SAM" id="MobiDB-lite"/>
    </source>
</evidence>
<dbReference type="EMBL" id="CAJNNV010004517">
    <property type="protein sequence ID" value="CAE8590857.1"/>
    <property type="molecule type" value="Genomic_DNA"/>
</dbReference>
<feature type="compositionally biased region" description="Polar residues" evidence="1">
    <location>
        <begin position="22"/>
        <end position="32"/>
    </location>
</feature>
<accession>A0A813DSG9</accession>
<feature type="compositionally biased region" description="Gly residues" evidence="1">
    <location>
        <begin position="1"/>
        <end position="15"/>
    </location>
</feature>
<protein>
    <submittedName>
        <fullName evidence="2">Uncharacterized protein</fullName>
    </submittedName>
</protein>
<evidence type="ECO:0000313" key="2">
    <source>
        <dbReference type="EMBL" id="CAE8590857.1"/>
    </source>
</evidence>
<sequence length="168" mass="17531">MGGGKGSKGGGGWGYSGPSVFTKLQQPASQSKGAGKGWSSWKEEKPSWKQPWEPPSGPPSVSQVTLTKESQLLDAGYPAQAPALTYEKSAAAFNDAHAILLALVGDISTEVVLQHDADWEVFPEVGDAFKAAGLPEECFAIAMCASQGKWAIGIGGGWKTREPAAKPS</sequence>
<organism evidence="2 3">
    <name type="scientific">Polarella glacialis</name>
    <name type="common">Dinoflagellate</name>
    <dbReference type="NCBI Taxonomy" id="89957"/>
    <lineage>
        <taxon>Eukaryota</taxon>
        <taxon>Sar</taxon>
        <taxon>Alveolata</taxon>
        <taxon>Dinophyceae</taxon>
        <taxon>Suessiales</taxon>
        <taxon>Suessiaceae</taxon>
        <taxon>Polarella</taxon>
    </lineage>
</organism>
<reference evidence="2" key="1">
    <citation type="submission" date="2021-02" db="EMBL/GenBank/DDBJ databases">
        <authorList>
            <person name="Dougan E. K."/>
            <person name="Rhodes N."/>
            <person name="Thang M."/>
            <person name="Chan C."/>
        </authorList>
    </citation>
    <scope>NUCLEOTIDE SEQUENCE</scope>
</reference>
<evidence type="ECO:0000313" key="3">
    <source>
        <dbReference type="Proteomes" id="UP000654075"/>
    </source>
</evidence>
<comment type="caution">
    <text evidence="2">The sequence shown here is derived from an EMBL/GenBank/DDBJ whole genome shotgun (WGS) entry which is preliminary data.</text>
</comment>
<feature type="non-terminal residue" evidence="2">
    <location>
        <position position="1"/>
    </location>
</feature>
<dbReference type="AlphaFoldDB" id="A0A813DSG9"/>
<dbReference type="Proteomes" id="UP000654075">
    <property type="component" value="Unassembled WGS sequence"/>
</dbReference>
<dbReference type="OrthoDB" id="415513at2759"/>
<keyword evidence="3" id="KW-1185">Reference proteome</keyword>
<name>A0A813DSG9_POLGL</name>